<dbReference type="EMBL" id="CP002467">
    <property type="protein sequence ID" value="ADV84892.1"/>
    <property type="molecule type" value="Genomic_DNA"/>
</dbReference>
<feature type="transmembrane region" description="Helical" evidence="1">
    <location>
        <begin position="6"/>
        <end position="30"/>
    </location>
</feature>
<evidence type="ECO:0000313" key="3">
    <source>
        <dbReference type="Proteomes" id="UP000006844"/>
    </source>
</evidence>
<dbReference type="HOGENOM" id="CLU_3174196_0_0_0"/>
<keyword evidence="1" id="KW-0472">Membrane</keyword>
<sequence>MIPLATIHGAVYAIGLGVVALNIWIAWYAYKITTRRWTTRAPVRLAP</sequence>
<dbReference type="KEGG" id="tsa:AciPR4_4145"/>
<evidence type="ECO:0000256" key="1">
    <source>
        <dbReference type="SAM" id="Phobius"/>
    </source>
</evidence>
<keyword evidence="3" id="KW-1185">Reference proteome</keyword>
<reference evidence="2 3" key="1">
    <citation type="journal article" date="2012" name="Stand. Genomic Sci.">
        <title>Complete genome sequence of Terriglobus saanensis type strain SP1PR4(T), an Acidobacteria from tundra soil.</title>
        <authorList>
            <person name="Rawat S.R."/>
            <person name="Mannisto M.K."/>
            <person name="Starovoytov V."/>
            <person name="Goodwin L."/>
            <person name="Nolan M."/>
            <person name="Hauser L."/>
            <person name="Land M."/>
            <person name="Davenport K.W."/>
            <person name="Woyke T."/>
            <person name="Haggblom M.M."/>
        </authorList>
    </citation>
    <scope>NUCLEOTIDE SEQUENCE</scope>
    <source>
        <strain evidence="3">ATCC BAA-1853 / DSM 23119 / SP1PR4</strain>
    </source>
</reference>
<keyword evidence="1" id="KW-1133">Transmembrane helix</keyword>
<accession>E8V5D3</accession>
<gene>
    <name evidence="2" type="ordered locus">AciPR4_4145</name>
</gene>
<dbReference type="AlphaFoldDB" id="E8V5D3"/>
<proteinExistence type="predicted"/>
<evidence type="ECO:0000313" key="2">
    <source>
        <dbReference type="EMBL" id="ADV84892.1"/>
    </source>
</evidence>
<protein>
    <submittedName>
        <fullName evidence="2">Uncharacterized protein</fullName>
    </submittedName>
</protein>
<dbReference type="Proteomes" id="UP000006844">
    <property type="component" value="Chromosome"/>
</dbReference>
<organism evidence="2 3">
    <name type="scientific">Terriglobus saanensis (strain ATCC BAA-1853 / DSM 23119 / SP1PR4)</name>
    <dbReference type="NCBI Taxonomy" id="401053"/>
    <lineage>
        <taxon>Bacteria</taxon>
        <taxon>Pseudomonadati</taxon>
        <taxon>Acidobacteriota</taxon>
        <taxon>Terriglobia</taxon>
        <taxon>Terriglobales</taxon>
        <taxon>Acidobacteriaceae</taxon>
        <taxon>Terriglobus</taxon>
    </lineage>
</organism>
<keyword evidence="1" id="KW-0812">Transmembrane</keyword>
<name>E8V5D3_TERSS</name>
<dbReference type="STRING" id="401053.AciPR4_4145"/>